<dbReference type="AlphaFoldDB" id="A0A9N8Q2E2"/>
<organism evidence="1 2">
    <name type="scientific">Chrysodeixis includens</name>
    <name type="common">Soybean looper</name>
    <name type="synonym">Pseudoplusia includens</name>
    <dbReference type="NCBI Taxonomy" id="689277"/>
    <lineage>
        <taxon>Eukaryota</taxon>
        <taxon>Metazoa</taxon>
        <taxon>Ecdysozoa</taxon>
        <taxon>Arthropoda</taxon>
        <taxon>Hexapoda</taxon>
        <taxon>Insecta</taxon>
        <taxon>Pterygota</taxon>
        <taxon>Neoptera</taxon>
        <taxon>Endopterygota</taxon>
        <taxon>Lepidoptera</taxon>
        <taxon>Glossata</taxon>
        <taxon>Ditrysia</taxon>
        <taxon>Noctuoidea</taxon>
        <taxon>Noctuidae</taxon>
        <taxon>Plusiinae</taxon>
        <taxon>Chrysodeixis</taxon>
    </lineage>
</organism>
<dbReference type="EMBL" id="LR824024">
    <property type="protein sequence ID" value="CAD0204153.1"/>
    <property type="molecule type" value="Genomic_DNA"/>
</dbReference>
<protein>
    <recommendedName>
        <fullName evidence="3">Protein GUCD1</fullName>
    </recommendedName>
</protein>
<evidence type="ECO:0000313" key="1">
    <source>
        <dbReference type="EMBL" id="CAD0204153.1"/>
    </source>
</evidence>
<dbReference type="PANTHER" id="PTHR31400">
    <property type="entry name" value="GUANYLYL CYCLASE DOMAIN CONTAINING PROTEIN 1 GUCD1"/>
    <property type="match status" value="1"/>
</dbReference>
<name>A0A9N8Q2E2_CHRIL</name>
<proteinExistence type="predicted"/>
<dbReference type="Pfam" id="PF09778">
    <property type="entry name" value="Guanylate_cyc_2"/>
    <property type="match status" value="1"/>
</dbReference>
<evidence type="ECO:0000313" key="2">
    <source>
        <dbReference type="Proteomes" id="UP001154114"/>
    </source>
</evidence>
<accession>A0A9N8Q2E2</accession>
<dbReference type="PANTHER" id="PTHR31400:SF1">
    <property type="entry name" value="PROTEIN GUCD1"/>
    <property type="match status" value="1"/>
</dbReference>
<dbReference type="Proteomes" id="UP001154114">
    <property type="component" value="Chromosome 21"/>
</dbReference>
<evidence type="ECO:0008006" key="3">
    <source>
        <dbReference type="Google" id="ProtNLM"/>
    </source>
</evidence>
<sequence>MAAQDEQALEHRVEHFRQRYNWDCGVSCVLMLLSPAQREEMLDKFEGICRDEGFNQSTWTIDLCYLLKRFGIKHRMFTITLGVNEDYSRQGYYDRIIHLDRERVKRRFLEAASCGIQVRRAALSAAQLAAHVRARGPALLLVDAGLLVCRLCKHNKLKAEFRRCFGGSYSGHYIVVVGSRGGWFLYRDPALSPRLCAAAPAQLRRASTAPGTDHDVILIDHDYR</sequence>
<keyword evidence="2" id="KW-1185">Reference proteome</keyword>
<dbReference type="OrthoDB" id="206796at2759"/>
<reference evidence="1" key="1">
    <citation type="submission" date="2021-12" db="EMBL/GenBank/DDBJ databases">
        <authorList>
            <person name="King R."/>
        </authorList>
    </citation>
    <scope>NUCLEOTIDE SEQUENCE</scope>
</reference>
<gene>
    <name evidence="1" type="ORF">CINC_LOCUS6463</name>
</gene>
<dbReference type="InterPro" id="IPR018616">
    <property type="entry name" value="GUCD1"/>
</dbReference>